<comment type="caution">
    <text evidence="2">The sequence shown here is derived from an EMBL/GenBank/DDBJ whole genome shotgun (WGS) entry which is preliminary data.</text>
</comment>
<dbReference type="AlphaFoldDB" id="A0AAD4GHI5"/>
<gene>
    <name evidence="2" type="ORF">L210DRAFT_3643810</name>
</gene>
<evidence type="ECO:0000256" key="1">
    <source>
        <dbReference type="SAM" id="MobiDB-lite"/>
    </source>
</evidence>
<name>A0AAD4GHI5_BOLED</name>
<feature type="compositionally biased region" description="Low complexity" evidence="1">
    <location>
        <begin position="49"/>
        <end position="69"/>
    </location>
</feature>
<evidence type="ECO:0008006" key="4">
    <source>
        <dbReference type="Google" id="ProtNLM"/>
    </source>
</evidence>
<organism evidence="2 3">
    <name type="scientific">Boletus edulis BED1</name>
    <dbReference type="NCBI Taxonomy" id="1328754"/>
    <lineage>
        <taxon>Eukaryota</taxon>
        <taxon>Fungi</taxon>
        <taxon>Dikarya</taxon>
        <taxon>Basidiomycota</taxon>
        <taxon>Agaricomycotina</taxon>
        <taxon>Agaricomycetes</taxon>
        <taxon>Agaricomycetidae</taxon>
        <taxon>Boletales</taxon>
        <taxon>Boletineae</taxon>
        <taxon>Boletaceae</taxon>
        <taxon>Boletoideae</taxon>
        <taxon>Boletus</taxon>
    </lineage>
</organism>
<reference evidence="2" key="1">
    <citation type="submission" date="2019-10" db="EMBL/GenBank/DDBJ databases">
        <authorList>
            <consortium name="DOE Joint Genome Institute"/>
            <person name="Kuo A."/>
            <person name="Miyauchi S."/>
            <person name="Kiss E."/>
            <person name="Drula E."/>
            <person name="Kohler A."/>
            <person name="Sanchez-Garcia M."/>
            <person name="Andreopoulos B."/>
            <person name="Barry K.W."/>
            <person name="Bonito G."/>
            <person name="Buee M."/>
            <person name="Carver A."/>
            <person name="Chen C."/>
            <person name="Cichocki N."/>
            <person name="Clum A."/>
            <person name="Culley D."/>
            <person name="Crous P.W."/>
            <person name="Fauchery L."/>
            <person name="Girlanda M."/>
            <person name="Hayes R."/>
            <person name="Keri Z."/>
            <person name="LaButti K."/>
            <person name="Lipzen A."/>
            <person name="Lombard V."/>
            <person name="Magnuson J."/>
            <person name="Maillard F."/>
            <person name="Morin E."/>
            <person name="Murat C."/>
            <person name="Nolan M."/>
            <person name="Ohm R."/>
            <person name="Pangilinan J."/>
            <person name="Pereira M."/>
            <person name="Perotto S."/>
            <person name="Peter M."/>
            <person name="Riley R."/>
            <person name="Sitrit Y."/>
            <person name="Stielow B."/>
            <person name="Szollosi G."/>
            <person name="Zifcakova L."/>
            <person name="Stursova M."/>
            <person name="Spatafora J.W."/>
            <person name="Tedersoo L."/>
            <person name="Vaario L.-M."/>
            <person name="Yamada A."/>
            <person name="Yan M."/>
            <person name="Wang P."/>
            <person name="Xu J."/>
            <person name="Bruns T."/>
            <person name="Baldrian P."/>
            <person name="Vilgalys R."/>
            <person name="Henrissat B."/>
            <person name="Grigoriev I.V."/>
            <person name="Hibbett D."/>
            <person name="Nagy L.G."/>
            <person name="Martin F.M."/>
        </authorList>
    </citation>
    <scope>NUCLEOTIDE SEQUENCE</scope>
    <source>
        <strain evidence="2">BED1</strain>
    </source>
</reference>
<feature type="region of interest" description="Disordered" evidence="1">
    <location>
        <begin position="36"/>
        <end position="102"/>
    </location>
</feature>
<dbReference type="Gene3D" id="3.30.160.60">
    <property type="entry name" value="Classic Zinc Finger"/>
    <property type="match status" value="1"/>
</dbReference>
<keyword evidence="3" id="KW-1185">Reference proteome</keyword>
<evidence type="ECO:0000313" key="2">
    <source>
        <dbReference type="EMBL" id="KAF8442894.1"/>
    </source>
</evidence>
<accession>A0AAD4GHI5</accession>
<feature type="region of interest" description="Disordered" evidence="1">
    <location>
        <begin position="131"/>
        <end position="279"/>
    </location>
</feature>
<sequence>MASTLYRRQSMAQLYEKLRAQDDDDDMAWLAQYSPDDKFDEPYVPRPPALSAVSSASPVSSCSSGSSLSDPVFDNDSSDDHFDSDSDSDVDPEPLSLDLPYTGFDPTPCSPLIFQSHDTTFVTERSDTPYIPSAQEISSPQSRSTPSVQLDSSPSPILPRLPQAHRTPILTLPSIPSRRTTRGTRQSSARHPPPVVRHDFNEDAYSESDGNGSGSEDEYVPSPTLGYRKRYRSTRPAPSAAVASPQKRSAENSPRKRARHSSQSRNAQTTPGITPPTPEAKYNPWACPYCQWVQRNHRTPDLKRHIRTHTRLRRPAQWVCCGVPVEDANNYKVPADAKSYVLGGETMIGGCRKEFSRRDALKRHLDNDHINCIGNFAAFASICEDDDDI</sequence>
<reference evidence="2" key="2">
    <citation type="journal article" date="2020" name="Nat. Commun.">
        <title>Large-scale genome sequencing of mycorrhizal fungi provides insights into the early evolution of symbiotic traits.</title>
        <authorList>
            <person name="Miyauchi S."/>
            <person name="Kiss E."/>
            <person name="Kuo A."/>
            <person name="Drula E."/>
            <person name="Kohler A."/>
            <person name="Sanchez-Garcia M."/>
            <person name="Morin E."/>
            <person name="Andreopoulos B."/>
            <person name="Barry K.W."/>
            <person name="Bonito G."/>
            <person name="Buee M."/>
            <person name="Carver A."/>
            <person name="Chen C."/>
            <person name="Cichocki N."/>
            <person name="Clum A."/>
            <person name="Culley D."/>
            <person name="Crous P.W."/>
            <person name="Fauchery L."/>
            <person name="Girlanda M."/>
            <person name="Hayes R.D."/>
            <person name="Keri Z."/>
            <person name="LaButti K."/>
            <person name="Lipzen A."/>
            <person name="Lombard V."/>
            <person name="Magnuson J."/>
            <person name="Maillard F."/>
            <person name="Murat C."/>
            <person name="Nolan M."/>
            <person name="Ohm R.A."/>
            <person name="Pangilinan J."/>
            <person name="Pereira M.F."/>
            <person name="Perotto S."/>
            <person name="Peter M."/>
            <person name="Pfister S."/>
            <person name="Riley R."/>
            <person name="Sitrit Y."/>
            <person name="Stielow J.B."/>
            <person name="Szollosi G."/>
            <person name="Zifcakova L."/>
            <person name="Stursova M."/>
            <person name="Spatafora J.W."/>
            <person name="Tedersoo L."/>
            <person name="Vaario L.M."/>
            <person name="Yamada A."/>
            <person name="Yan M."/>
            <person name="Wang P."/>
            <person name="Xu J."/>
            <person name="Bruns T."/>
            <person name="Baldrian P."/>
            <person name="Vilgalys R."/>
            <person name="Dunand C."/>
            <person name="Henrissat B."/>
            <person name="Grigoriev I.V."/>
            <person name="Hibbett D."/>
            <person name="Nagy L.G."/>
            <person name="Martin F.M."/>
        </authorList>
    </citation>
    <scope>NUCLEOTIDE SEQUENCE</scope>
    <source>
        <strain evidence="2">BED1</strain>
    </source>
</reference>
<protein>
    <recommendedName>
        <fullName evidence="4">C2H2-type domain-containing protein</fullName>
    </recommendedName>
</protein>
<feature type="compositionally biased region" description="Polar residues" evidence="1">
    <location>
        <begin position="135"/>
        <end position="155"/>
    </location>
</feature>
<feature type="compositionally biased region" description="Polar residues" evidence="1">
    <location>
        <begin position="263"/>
        <end position="272"/>
    </location>
</feature>
<dbReference type="EMBL" id="WHUW01000008">
    <property type="protein sequence ID" value="KAF8442894.1"/>
    <property type="molecule type" value="Genomic_DNA"/>
</dbReference>
<evidence type="ECO:0000313" key="3">
    <source>
        <dbReference type="Proteomes" id="UP001194468"/>
    </source>
</evidence>
<proteinExistence type="predicted"/>
<dbReference type="Proteomes" id="UP001194468">
    <property type="component" value="Unassembled WGS sequence"/>
</dbReference>